<dbReference type="RefSeq" id="WP_146960370.1">
    <property type="nucleotide sequence ID" value="NZ_CP042467.1"/>
</dbReference>
<dbReference type="SUPFAM" id="SSF54913">
    <property type="entry name" value="GlnB-like"/>
    <property type="match status" value="1"/>
</dbReference>
<dbReference type="Proteomes" id="UP000321595">
    <property type="component" value="Chromosome"/>
</dbReference>
<evidence type="ECO:0000313" key="2">
    <source>
        <dbReference type="EMBL" id="QED28177.1"/>
    </source>
</evidence>
<gene>
    <name evidence="2" type="ORF">FRD01_13235</name>
</gene>
<dbReference type="GO" id="GO:0005507">
    <property type="term" value="F:copper ion binding"/>
    <property type="evidence" value="ECO:0007669"/>
    <property type="project" value="TreeGrafter"/>
</dbReference>
<dbReference type="Gene3D" id="3.30.70.120">
    <property type="match status" value="1"/>
</dbReference>
<comment type="similarity">
    <text evidence="1">Belongs to the CutA family.</text>
</comment>
<accession>A0A5B8XSK0</accession>
<evidence type="ECO:0000256" key="1">
    <source>
        <dbReference type="ARBA" id="ARBA00010169"/>
    </source>
</evidence>
<dbReference type="InterPro" id="IPR015867">
    <property type="entry name" value="N-reg_PII/ATP_PRibTrfase_C"/>
</dbReference>
<evidence type="ECO:0000313" key="3">
    <source>
        <dbReference type="Proteomes" id="UP000321595"/>
    </source>
</evidence>
<dbReference type="GO" id="GO:0010038">
    <property type="term" value="P:response to metal ion"/>
    <property type="evidence" value="ECO:0007669"/>
    <property type="project" value="InterPro"/>
</dbReference>
<dbReference type="EMBL" id="CP042467">
    <property type="protein sequence ID" value="QED28177.1"/>
    <property type="molecule type" value="Genomic_DNA"/>
</dbReference>
<dbReference type="AlphaFoldDB" id="A0A5B8XSK0"/>
<name>A0A5B8XSK0_9DELT</name>
<dbReference type="InterPro" id="IPR004323">
    <property type="entry name" value="Ion_tolerance_CutA"/>
</dbReference>
<dbReference type="PANTHER" id="PTHR23419:SF8">
    <property type="entry name" value="FI09726P"/>
    <property type="match status" value="1"/>
</dbReference>
<dbReference type="OrthoDB" id="37622at2"/>
<sequence length="104" mass="11754">MIDVVLCNCPENVSDSLARTLVEEGLVACVNVIPGVRSYYRWEGALHVDAEHTLLMKTAPARWDAVKARIEELHPYSTPEIVRLGADQVNESYLKWVLEMTDLK</sequence>
<dbReference type="InterPro" id="IPR011322">
    <property type="entry name" value="N-reg_PII-like_a/b"/>
</dbReference>
<dbReference type="Pfam" id="PF03091">
    <property type="entry name" value="CutA1"/>
    <property type="match status" value="1"/>
</dbReference>
<keyword evidence="3" id="KW-1185">Reference proteome</keyword>
<reference evidence="2 3" key="1">
    <citation type="submission" date="2019-08" db="EMBL/GenBank/DDBJ databases">
        <authorList>
            <person name="Liang Q."/>
        </authorList>
    </citation>
    <scope>NUCLEOTIDE SEQUENCE [LARGE SCALE GENOMIC DNA]</scope>
    <source>
        <strain evidence="2 3">V1718</strain>
    </source>
</reference>
<organism evidence="2 3">
    <name type="scientific">Microvenator marinus</name>
    <dbReference type="NCBI Taxonomy" id="2600177"/>
    <lineage>
        <taxon>Bacteria</taxon>
        <taxon>Deltaproteobacteria</taxon>
        <taxon>Bradymonadales</taxon>
        <taxon>Microvenatoraceae</taxon>
        <taxon>Microvenator</taxon>
    </lineage>
</organism>
<dbReference type="PANTHER" id="PTHR23419">
    <property type="entry name" value="DIVALENT CATION TOLERANCE CUTA-RELATED"/>
    <property type="match status" value="1"/>
</dbReference>
<protein>
    <submittedName>
        <fullName evidence="2">Divalent-cation tolerance protein CutA</fullName>
    </submittedName>
</protein>
<proteinExistence type="inferred from homology"/>
<dbReference type="KEGG" id="bbae:FRD01_13235"/>